<dbReference type="Proteomes" id="UP000807469">
    <property type="component" value="Unassembled WGS sequence"/>
</dbReference>
<organism evidence="6 7">
    <name type="scientific">Pholiota conissans</name>
    <dbReference type="NCBI Taxonomy" id="109636"/>
    <lineage>
        <taxon>Eukaryota</taxon>
        <taxon>Fungi</taxon>
        <taxon>Dikarya</taxon>
        <taxon>Basidiomycota</taxon>
        <taxon>Agaricomycotina</taxon>
        <taxon>Agaricomycetes</taxon>
        <taxon>Agaricomycetidae</taxon>
        <taxon>Agaricales</taxon>
        <taxon>Agaricineae</taxon>
        <taxon>Strophariaceae</taxon>
        <taxon>Pholiota</taxon>
    </lineage>
</organism>
<dbReference type="Gene3D" id="6.10.140.2220">
    <property type="match status" value="1"/>
</dbReference>
<dbReference type="EMBL" id="MU155568">
    <property type="protein sequence ID" value="KAF9472177.1"/>
    <property type="molecule type" value="Genomic_DNA"/>
</dbReference>
<dbReference type="PROSITE" id="PS50865">
    <property type="entry name" value="ZF_MYND_2"/>
    <property type="match status" value="1"/>
</dbReference>
<dbReference type="InterPro" id="IPR002893">
    <property type="entry name" value="Znf_MYND"/>
</dbReference>
<evidence type="ECO:0000256" key="3">
    <source>
        <dbReference type="ARBA" id="ARBA00022833"/>
    </source>
</evidence>
<dbReference type="AlphaFoldDB" id="A0A9P6CMV3"/>
<keyword evidence="1" id="KW-0479">Metal-binding</keyword>
<evidence type="ECO:0000259" key="5">
    <source>
        <dbReference type="PROSITE" id="PS50865"/>
    </source>
</evidence>
<comment type="caution">
    <text evidence="6">The sequence shown here is derived from an EMBL/GenBank/DDBJ whole genome shotgun (WGS) entry which is preliminary data.</text>
</comment>
<name>A0A9P6CMV3_9AGAR</name>
<protein>
    <recommendedName>
        <fullName evidence="5">MYND-type domain-containing protein</fullName>
    </recommendedName>
</protein>
<evidence type="ECO:0000256" key="1">
    <source>
        <dbReference type="ARBA" id="ARBA00022723"/>
    </source>
</evidence>
<dbReference type="GO" id="GO:0008270">
    <property type="term" value="F:zinc ion binding"/>
    <property type="evidence" value="ECO:0007669"/>
    <property type="project" value="UniProtKB-KW"/>
</dbReference>
<proteinExistence type="predicted"/>
<evidence type="ECO:0000313" key="6">
    <source>
        <dbReference type="EMBL" id="KAF9472177.1"/>
    </source>
</evidence>
<dbReference type="OrthoDB" id="2854872at2759"/>
<evidence type="ECO:0000256" key="2">
    <source>
        <dbReference type="ARBA" id="ARBA00022771"/>
    </source>
</evidence>
<keyword evidence="7" id="KW-1185">Reference proteome</keyword>
<keyword evidence="3" id="KW-0862">Zinc</keyword>
<dbReference type="SUPFAM" id="SSF144232">
    <property type="entry name" value="HIT/MYND zinc finger-like"/>
    <property type="match status" value="1"/>
</dbReference>
<accession>A0A9P6CMV3</accession>
<keyword evidence="2 4" id="KW-0863">Zinc-finger</keyword>
<gene>
    <name evidence="6" type="ORF">BDN70DRAFT_495919</name>
</gene>
<evidence type="ECO:0000313" key="7">
    <source>
        <dbReference type="Proteomes" id="UP000807469"/>
    </source>
</evidence>
<evidence type="ECO:0000256" key="4">
    <source>
        <dbReference type="PROSITE-ProRule" id="PRU00134"/>
    </source>
</evidence>
<sequence>MILTKFVRRLLRSLQPLTSTCSLSAARPFHNVPALCTLGYSSCKYTSMALTLRGAPPLSNSVSDIKDSNFCARRALGALSIGIQQGCEANGRKILFKNFAEDLEFCNSQMRFWFAVRTEEQTQHLLDRLNRCSCPMSDPRIREYHRFGREEEKRLSLMLGMDTQTPSTTYFSLMVHVMAGSLEGANYKSVAKRATRRWPTCPEDLMPYGPQELINSIVVWSKFIPGMVVFEFASLCIRFCGSLLIPHAVESPLTRRAIDAGRTLFDLTWTTVRLRANTRRRAMSEAFTLQIEGFLYYFQDFYDRQPVDKQATTLGGYELKATQVFSLLAYVADDPRLPLSCREATVASLTTQGFKIYRLIGLYIDPMPAVLLHPGICDEDAAASMRAQSEYQHVFPELARLRAETAAGRQLTAEESAKYEFLLTYGLLARHATILMRYMRFTLQCSAQDCHNSIHSTGKTFQRCCKCNLALYCSKTCQQAAWNAEKFPHKTLCKIMRKVSDVAGPALLFRDIPDRDAREPVEVLAAVVASKWHEAHVAPSDLFEIVGWATYETYSPALPEKRECEPGYLDYEEKLTELCERDGASKATSLATEHMVSVHEYTALKDMFSEDHAKECLNEIEFLP</sequence>
<reference evidence="6" key="1">
    <citation type="submission" date="2020-11" db="EMBL/GenBank/DDBJ databases">
        <authorList>
            <consortium name="DOE Joint Genome Institute"/>
            <person name="Ahrendt S."/>
            <person name="Riley R."/>
            <person name="Andreopoulos W."/>
            <person name="Labutti K."/>
            <person name="Pangilinan J."/>
            <person name="Ruiz-Duenas F.J."/>
            <person name="Barrasa J.M."/>
            <person name="Sanchez-Garcia M."/>
            <person name="Camarero S."/>
            <person name="Miyauchi S."/>
            <person name="Serrano A."/>
            <person name="Linde D."/>
            <person name="Babiker R."/>
            <person name="Drula E."/>
            <person name="Ayuso-Fernandez I."/>
            <person name="Pacheco R."/>
            <person name="Padilla G."/>
            <person name="Ferreira P."/>
            <person name="Barriuso J."/>
            <person name="Kellner H."/>
            <person name="Castanera R."/>
            <person name="Alfaro M."/>
            <person name="Ramirez L."/>
            <person name="Pisabarro A.G."/>
            <person name="Kuo A."/>
            <person name="Tritt A."/>
            <person name="Lipzen A."/>
            <person name="He G."/>
            <person name="Yan M."/>
            <person name="Ng V."/>
            <person name="Cullen D."/>
            <person name="Martin F."/>
            <person name="Rosso M.-N."/>
            <person name="Henrissat B."/>
            <person name="Hibbett D."/>
            <person name="Martinez A.T."/>
            <person name="Grigoriev I.V."/>
        </authorList>
    </citation>
    <scope>NUCLEOTIDE SEQUENCE</scope>
    <source>
        <strain evidence="6">CIRM-BRFM 674</strain>
    </source>
</reference>
<feature type="domain" description="MYND-type" evidence="5">
    <location>
        <begin position="450"/>
        <end position="493"/>
    </location>
</feature>